<evidence type="ECO:0000313" key="1">
    <source>
        <dbReference type="EMBL" id="GAH23723.1"/>
    </source>
</evidence>
<feature type="non-terminal residue" evidence="1">
    <location>
        <position position="1"/>
    </location>
</feature>
<protein>
    <submittedName>
        <fullName evidence="1">Uncharacterized protein</fullName>
    </submittedName>
</protein>
<dbReference type="EMBL" id="BART01042516">
    <property type="protein sequence ID" value="GAH23723.1"/>
    <property type="molecule type" value="Genomic_DNA"/>
</dbReference>
<reference evidence="1" key="1">
    <citation type="journal article" date="2014" name="Front. Microbiol.">
        <title>High frequency of phylogenetically diverse reductive dehalogenase-homologous genes in deep subseafloor sedimentary metagenomes.</title>
        <authorList>
            <person name="Kawai M."/>
            <person name="Futagami T."/>
            <person name="Toyoda A."/>
            <person name="Takaki Y."/>
            <person name="Nishi S."/>
            <person name="Hori S."/>
            <person name="Arai W."/>
            <person name="Tsubouchi T."/>
            <person name="Morono Y."/>
            <person name="Uchiyama I."/>
            <person name="Ito T."/>
            <person name="Fujiyama A."/>
            <person name="Inagaki F."/>
            <person name="Takami H."/>
        </authorList>
    </citation>
    <scope>NUCLEOTIDE SEQUENCE</scope>
    <source>
        <strain evidence="1">Expedition CK06-06</strain>
    </source>
</reference>
<gene>
    <name evidence="1" type="ORF">S01H4_67494</name>
</gene>
<organism evidence="1">
    <name type="scientific">marine sediment metagenome</name>
    <dbReference type="NCBI Taxonomy" id="412755"/>
    <lineage>
        <taxon>unclassified sequences</taxon>
        <taxon>metagenomes</taxon>
        <taxon>ecological metagenomes</taxon>
    </lineage>
</organism>
<feature type="non-terminal residue" evidence="1">
    <location>
        <position position="30"/>
    </location>
</feature>
<proteinExistence type="predicted"/>
<accession>X1FSH5</accession>
<sequence>NTKINTPLNTHIFIHTHAYIHTHARARACT</sequence>
<name>X1FSH5_9ZZZZ</name>
<comment type="caution">
    <text evidence="1">The sequence shown here is derived from an EMBL/GenBank/DDBJ whole genome shotgun (WGS) entry which is preliminary data.</text>
</comment>
<dbReference type="AlphaFoldDB" id="X1FSH5"/>